<comment type="caution">
    <text evidence="1">The sequence shown here is derived from an EMBL/GenBank/DDBJ whole genome shotgun (WGS) entry which is preliminary data.</text>
</comment>
<protein>
    <submittedName>
        <fullName evidence="1">Uncharacterized protein</fullName>
    </submittedName>
</protein>
<dbReference type="RefSeq" id="WP_132251461.1">
    <property type="nucleotide sequence ID" value="NZ_SMAL01000003.1"/>
</dbReference>
<proteinExistence type="predicted"/>
<evidence type="ECO:0000313" key="2">
    <source>
        <dbReference type="Proteomes" id="UP000294902"/>
    </source>
</evidence>
<accession>A0A4R3MPS1</accession>
<name>A0A4R3MPS1_9FIRM</name>
<dbReference type="AlphaFoldDB" id="A0A4R3MPS1"/>
<dbReference type="EMBL" id="SMAL01000003">
    <property type="protein sequence ID" value="TCT15619.1"/>
    <property type="molecule type" value="Genomic_DNA"/>
</dbReference>
<keyword evidence="2" id="KW-1185">Reference proteome</keyword>
<dbReference type="OrthoDB" id="47713at2"/>
<evidence type="ECO:0000313" key="1">
    <source>
        <dbReference type="EMBL" id="TCT15619.1"/>
    </source>
</evidence>
<reference evidence="1 2" key="1">
    <citation type="submission" date="2019-03" db="EMBL/GenBank/DDBJ databases">
        <title>Genomic Encyclopedia of Type Strains, Phase IV (KMG-IV): sequencing the most valuable type-strain genomes for metagenomic binning, comparative biology and taxonomic classification.</title>
        <authorList>
            <person name="Goeker M."/>
        </authorList>
    </citation>
    <scope>NUCLEOTIDE SEQUENCE [LARGE SCALE GENOMIC DNA]</scope>
    <source>
        <strain evidence="1 2">DSM 24629</strain>
    </source>
</reference>
<organism evidence="1 2">
    <name type="scientific">Natranaerovirga pectinivora</name>
    <dbReference type="NCBI Taxonomy" id="682400"/>
    <lineage>
        <taxon>Bacteria</taxon>
        <taxon>Bacillati</taxon>
        <taxon>Bacillota</taxon>
        <taxon>Clostridia</taxon>
        <taxon>Lachnospirales</taxon>
        <taxon>Natranaerovirgaceae</taxon>
        <taxon>Natranaerovirga</taxon>
    </lineage>
</organism>
<gene>
    <name evidence="1" type="ORF">EDC18_103327</name>
</gene>
<sequence length="63" mass="6952">MDKKCEKCESSRIIKGKLIGYSGVVFIPENQKGIIKKSSAVMAYACKDCGSVFDITLEHPDKI</sequence>
<dbReference type="Proteomes" id="UP000294902">
    <property type="component" value="Unassembled WGS sequence"/>
</dbReference>